<sequence length="107" mass="11529">MRTVSRLIPADDPAPHAVRPRVFLSDQAGSGSGVWCVRSQGGGGSPCGGGTSRARRATGESATDDNAAKVRARRREPGKIRKKGPRSRVLLRGRPRADTHRHTPRVR</sequence>
<organism evidence="2 3">
    <name type="scientific">Streptomyces gulbargensis</name>
    <dbReference type="NCBI Taxonomy" id="364901"/>
    <lineage>
        <taxon>Bacteria</taxon>
        <taxon>Bacillati</taxon>
        <taxon>Actinomycetota</taxon>
        <taxon>Actinomycetes</taxon>
        <taxon>Kitasatosporales</taxon>
        <taxon>Streptomycetaceae</taxon>
        <taxon>Streptomyces</taxon>
    </lineage>
</organism>
<dbReference type="Proteomes" id="UP001501000">
    <property type="component" value="Unassembled WGS sequence"/>
</dbReference>
<protein>
    <submittedName>
        <fullName evidence="2">Uncharacterized protein</fullName>
    </submittedName>
</protein>
<dbReference type="EMBL" id="BAABAJ010000005">
    <property type="protein sequence ID" value="GAA3909320.1"/>
    <property type="molecule type" value="Genomic_DNA"/>
</dbReference>
<evidence type="ECO:0000313" key="2">
    <source>
        <dbReference type="EMBL" id="GAA3909320.1"/>
    </source>
</evidence>
<accession>A0ABP7LX21</accession>
<evidence type="ECO:0000313" key="3">
    <source>
        <dbReference type="Proteomes" id="UP001501000"/>
    </source>
</evidence>
<gene>
    <name evidence="2" type="ORF">GCM10022244_19170</name>
</gene>
<comment type="caution">
    <text evidence="2">The sequence shown here is derived from an EMBL/GenBank/DDBJ whole genome shotgun (WGS) entry which is preliminary data.</text>
</comment>
<reference evidence="3" key="1">
    <citation type="journal article" date="2019" name="Int. J. Syst. Evol. Microbiol.">
        <title>The Global Catalogue of Microorganisms (GCM) 10K type strain sequencing project: providing services to taxonomists for standard genome sequencing and annotation.</title>
        <authorList>
            <consortium name="The Broad Institute Genomics Platform"/>
            <consortium name="The Broad Institute Genome Sequencing Center for Infectious Disease"/>
            <person name="Wu L."/>
            <person name="Ma J."/>
        </authorList>
    </citation>
    <scope>NUCLEOTIDE SEQUENCE [LARGE SCALE GENOMIC DNA]</scope>
    <source>
        <strain evidence="3">JCM 16956</strain>
    </source>
</reference>
<feature type="compositionally biased region" description="Gly residues" evidence="1">
    <location>
        <begin position="40"/>
        <end position="51"/>
    </location>
</feature>
<feature type="region of interest" description="Disordered" evidence="1">
    <location>
        <begin position="27"/>
        <end position="107"/>
    </location>
</feature>
<evidence type="ECO:0000256" key="1">
    <source>
        <dbReference type="SAM" id="MobiDB-lite"/>
    </source>
</evidence>
<keyword evidence="3" id="KW-1185">Reference proteome</keyword>
<name>A0ABP7LX21_9ACTN</name>
<feature type="compositionally biased region" description="Basic residues" evidence="1">
    <location>
        <begin position="70"/>
        <end position="94"/>
    </location>
</feature>
<proteinExistence type="predicted"/>